<feature type="compositionally biased region" description="Low complexity" evidence="2">
    <location>
        <begin position="485"/>
        <end position="503"/>
    </location>
</feature>
<evidence type="ECO:0000256" key="3">
    <source>
        <dbReference type="SAM" id="Phobius"/>
    </source>
</evidence>
<feature type="compositionally biased region" description="Basic and acidic residues" evidence="2">
    <location>
        <begin position="471"/>
        <end position="484"/>
    </location>
</feature>
<feature type="compositionally biased region" description="Basic and acidic residues" evidence="2">
    <location>
        <begin position="430"/>
        <end position="441"/>
    </location>
</feature>
<dbReference type="InterPro" id="IPR027417">
    <property type="entry name" value="P-loop_NTPase"/>
</dbReference>
<keyword evidence="1" id="KW-0175">Coiled coil</keyword>
<evidence type="ECO:0008006" key="6">
    <source>
        <dbReference type="Google" id="ProtNLM"/>
    </source>
</evidence>
<evidence type="ECO:0000313" key="4">
    <source>
        <dbReference type="EMBL" id="KAK2863603.1"/>
    </source>
</evidence>
<dbReference type="Gene3D" id="3.40.50.300">
    <property type="entry name" value="P-loop containing nucleotide triphosphate hydrolases"/>
    <property type="match status" value="1"/>
</dbReference>
<feature type="transmembrane region" description="Helical" evidence="3">
    <location>
        <begin position="525"/>
        <end position="548"/>
    </location>
</feature>
<feature type="region of interest" description="Disordered" evidence="2">
    <location>
        <begin position="420"/>
        <end position="441"/>
    </location>
</feature>
<sequence>MGVKFEDDICFEIVEREKRSQAESQTSDVVVYEIFGFEDETLPFSLTVIDTPGYGDTRGVEKDAIVSQKLFDLFSSKDGVHEIDAVGLVVKASENRLSDRLRYIFDSVVSLFGKDLEENIVALITHSDGIAPKNVFHALEAANIKCAKNEKNQPVHFLFNNSQTTEKTEDNEFGLETAWRVTNRGMGRFGEFLKRSKPQKLSQTVDVLNERIKLAACIHNLQDRITSIELKMTEINQIKEALQNHKEEMEKNKKFTVEVDEVYKKKQQIDSGMWGLVFYEAAVCCIVCEENCHYPGYTMAWSPSDCVVMANGRCTVCTGQCPVSDHVKENWIYVTKTRKVQITEEEMKKKYEMSKSESKKTGNFLDSLQREMKSLTGEKNKLLDEGYQHVLKLEQNALNVNSLSTHACLDVLIEKMEEKGDAKKVKKLKERSSPRPDDMKTPRVSLLLGVSVLLLSALTASAGSYSCGTDDDGKSPESRLRVRDPPTTSDPPHTTSSSTTSNSHITTVYTPTAFNYTEATASSSFLIITVVAVLCSLVLLVLVVFGFVQLWRKQTGPGPGLRRLRAGPLTCGLIQLISDGRTSLSLLCCLTVLPAAGVAVLLYGLTLPPGSQQALDILASFVARLPVDPQFSQSACRSVTNQQLLHITRISASSWFCYLSLPCVYDQTVLPPPGLLSILHLYWSDGVHLLQQEDRSSSGPEDPLVLKIPKRPVTSCEKRNGDFLRAFFHVNESLLEPVLQIRFTIHNVQRSEGFYSCSTYEYKKSPKKWLRVRDPPTTPDPYTITSSTSPDPHISTLYSAAVNFSLLPNASFPPPLSPHSSSSHSLCLALLPVAGVALLLYGLIVPPGSAPPPPVSVIRPFLHVVVFCPFVISTGVMVSICCSRKTGYKPAVSVEMGQLVAKRSGGIRGG</sequence>
<keyword evidence="3" id="KW-0812">Transmembrane</keyword>
<organism evidence="4 5">
    <name type="scientific">Channa striata</name>
    <name type="common">Snakehead murrel</name>
    <name type="synonym">Ophicephalus striatus</name>
    <dbReference type="NCBI Taxonomy" id="64152"/>
    <lineage>
        <taxon>Eukaryota</taxon>
        <taxon>Metazoa</taxon>
        <taxon>Chordata</taxon>
        <taxon>Craniata</taxon>
        <taxon>Vertebrata</taxon>
        <taxon>Euteleostomi</taxon>
        <taxon>Actinopterygii</taxon>
        <taxon>Neopterygii</taxon>
        <taxon>Teleostei</taxon>
        <taxon>Neoteleostei</taxon>
        <taxon>Acanthomorphata</taxon>
        <taxon>Anabantaria</taxon>
        <taxon>Anabantiformes</taxon>
        <taxon>Channoidei</taxon>
        <taxon>Channidae</taxon>
        <taxon>Channa</taxon>
    </lineage>
</organism>
<keyword evidence="3" id="KW-1133">Transmembrane helix</keyword>
<dbReference type="PANTHER" id="PTHR32046">
    <property type="entry name" value="G DOMAIN-CONTAINING PROTEIN"/>
    <property type="match status" value="1"/>
</dbReference>
<proteinExistence type="predicted"/>
<feature type="transmembrane region" description="Helical" evidence="3">
    <location>
        <begin position="857"/>
        <end position="880"/>
    </location>
</feature>
<feature type="transmembrane region" description="Helical" evidence="3">
    <location>
        <begin position="444"/>
        <end position="465"/>
    </location>
</feature>
<dbReference type="EMBL" id="JAUPFM010000001">
    <property type="protein sequence ID" value="KAK2863603.1"/>
    <property type="molecule type" value="Genomic_DNA"/>
</dbReference>
<protein>
    <recommendedName>
        <fullName evidence="6">AIG1-type G domain-containing protein</fullName>
    </recommendedName>
</protein>
<keyword evidence="3" id="KW-0472">Membrane</keyword>
<evidence type="ECO:0000313" key="5">
    <source>
        <dbReference type="Proteomes" id="UP001187415"/>
    </source>
</evidence>
<comment type="caution">
    <text evidence="4">The sequence shown here is derived from an EMBL/GenBank/DDBJ whole genome shotgun (WGS) entry which is preliminary data.</text>
</comment>
<evidence type="ECO:0000256" key="1">
    <source>
        <dbReference type="SAM" id="Coils"/>
    </source>
</evidence>
<feature type="region of interest" description="Disordered" evidence="2">
    <location>
        <begin position="464"/>
        <end position="503"/>
    </location>
</feature>
<gene>
    <name evidence="4" type="ORF">Q5P01_003136</name>
</gene>
<accession>A0AA88P2G6</accession>
<reference evidence="4" key="1">
    <citation type="submission" date="2023-07" db="EMBL/GenBank/DDBJ databases">
        <title>Chromosome-level Genome Assembly of Striped Snakehead (Channa striata).</title>
        <authorList>
            <person name="Liu H."/>
        </authorList>
    </citation>
    <scope>NUCLEOTIDE SEQUENCE</scope>
    <source>
        <strain evidence="4">Gz</strain>
        <tissue evidence="4">Muscle</tissue>
    </source>
</reference>
<feature type="transmembrane region" description="Helical" evidence="3">
    <location>
        <begin position="826"/>
        <end position="845"/>
    </location>
</feature>
<name>A0AA88P2G6_CHASR</name>
<dbReference type="Proteomes" id="UP001187415">
    <property type="component" value="Unassembled WGS sequence"/>
</dbReference>
<keyword evidence="5" id="KW-1185">Reference proteome</keyword>
<dbReference type="AlphaFoldDB" id="A0AA88P2G6"/>
<feature type="coiled-coil region" evidence="1">
    <location>
        <begin position="228"/>
        <end position="258"/>
    </location>
</feature>
<dbReference type="PANTHER" id="PTHR32046:SF11">
    <property type="entry name" value="IMMUNE-ASSOCIATED NUCLEOTIDE-BINDING PROTEIN 10-LIKE"/>
    <property type="match status" value="1"/>
</dbReference>
<feature type="transmembrane region" description="Helical" evidence="3">
    <location>
        <begin position="584"/>
        <end position="605"/>
    </location>
</feature>
<dbReference type="SUPFAM" id="SSF52540">
    <property type="entry name" value="P-loop containing nucleoside triphosphate hydrolases"/>
    <property type="match status" value="1"/>
</dbReference>
<evidence type="ECO:0000256" key="2">
    <source>
        <dbReference type="SAM" id="MobiDB-lite"/>
    </source>
</evidence>